<feature type="chain" id="PRO_5046633320" evidence="1">
    <location>
        <begin position="21"/>
        <end position="335"/>
    </location>
</feature>
<dbReference type="EMBL" id="JBHMFC010000001">
    <property type="protein sequence ID" value="MFB9055168.1"/>
    <property type="molecule type" value="Genomic_DNA"/>
</dbReference>
<accession>A0ABV5F6U4</accession>
<evidence type="ECO:0000313" key="3">
    <source>
        <dbReference type="Proteomes" id="UP001589585"/>
    </source>
</evidence>
<keyword evidence="3" id="KW-1185">Reference proteome</keyword>
<dbReference type="RefSeq" id="WP_379859355.1">
    <property type="nucleotide sequence ID" value="NZ_JBHMFC010000001.1"/>
</dbReference>
<organism evidence="2 3">
    <name type="scientific">Mariniflexile ostreae</name>
    <dbReference type="NCBI Taxonomy" id="1520892"/>
    <lineage>
        <taxon>Bacteria</taxon>
        <taxon>Pseudomonadati</taxon>
        <taxon>Bacteroidota</taxon>
        <taxon>Flavobacteriia</taxon>
        <taxon>Flavobacteriales</taxon>
        <taxon>Flavobacteriaceae</taxon>
        <taxon>Mariniflexile</taxon>
    </lineage>
</organism>
<comment type="caution">
    <text evidence="2">The sequence shown here is derived from an EMBL/GenBank/DDBJ whole genome shotgun (WGS) entry which is preliminary data.</text>
</comment>
<reference evidence="2 3" key="1">
    <citation type="submission" date="2024-09" db="EMBL/GenBank/DDBJ databases">
        <authorList>
            <person name="Sun Q."/>
            <person name="Mori K."/>
        </authorList>
    </citation>
    <scope>NUCLEOTIDE SEQUENCE [LARGE SCALE GENOMIC DNA]</scope>
    <source>
        <strain evidence="2 3">CECT 8622</strain>
    </source>
</reference>
<sequence>MKTNILYLIFLMGSFTTVVAQNVNFTGWSNNYMTVGSYSGQTSSNANTFVFSGNTLFNYPNWKLSVKLKNTITSNGYVFPANKVSFQPASSQSTTGSPTMAEIGMPIHVVLQEQQEMFLVPNANAPLRNEGSYYALELRYNLTIEGGAYLAQYPAYIEFPIPLQFTAYDKNNNILGKVDVNYKVQISRLTGTPPETPQLSIKLDANAANGLLELKTIKDYTQGTQVTYTNGLSINANTNYQIQVKSLQSNFISSAGNTLPLNTVKLLLSPSAGNTGVVFPISISENLQKTASGEATQGVPTKFSITYRSNPNDVNLINATMDNYTTTLQYVITPL</sequence>
<keyword evidence="1" id="KW-0732">Signal</keyword>
<gene>
    <name evidence="2" type="ORF">ACFFU9_00290</name>
</gene>
<protein>
    <submittedName>
        <fullName evidence="2">Uncharacterized protein</fullName>
    </submittedName>
</protein>
<evidence type="ECO:0000256" key="1">
    <source>
        <dbReference type="SAM" id="SignalP"/>
    </source>
</evidence>
<dbReference type="Proteomes" id="UP001589585">
    <property type="component" value="Unassembled WGS sequence"/>
</dbReference>
<name>A0ABV5F6U4_9FLAO</name>
<proteinExistence type="predicted"/>
<evidence type="ECO:0000313" key="2">
    <source>
        <dbReference type="EMBL" id="MFB9055168.1"/>
    </source>
</evidence>
<feature type="signal peptide" evidence="1">
    <location>
        <begin position="1"/>
        <end position="20"/>
    </location>
</feature>